<dbReference type="InterPro" id="IPR007138">
    <property type="entry name" value="ABM_dom"/>
</dbReference>
<keyword evidence="3" id="KW-1185">Reference proteome</keyword>
<proteinExistence type="predicted"/>
<evidence type="ECO:0000313" key="3">
    <source>
        <dbReference type="Proteomes" id="UP001595699"/>
    </source>
</evidence>
<dbReference type="EMBL" id="JBHRZH010000004">
    <property type="protein sequence ID" value="MFC3760057.1"/>
    <property type="molecule type" value="Genomic_DNA"/>
</dbReference>
<dbReference type="Pfam" id="PF03992">
    <property type="entry name" value="ABM"/>
    <property type="match status" value="1"/>
</dbReference>
<dbReference type="SUPFAM" id="SSF54909">
    <property type="entry name" value="Dimeric alpha+beta barrel"/>
    <property type="match status" value="1"/>
</dbReference>
<dbReference type="PROSITE" id="PS51725">
    <property type="entry name" value="ABM"/>
    <property type="match status" value="1"/>
</dbReference>
<accession>A0ABV7Y5G7</accession>
<dbReference type="InterPro" id="IPR011008">
    <property type="entry name" value="Dimeric_a/b-barrel"/>
</dbReference>
<gene>
    <name evidence="2" type="ORF">ACFOUW_04355</name>
</gene>
<dbReference type="Proteomes" id="UP001595699">
    <property type="component" value="Unassembled WGS sequence"/>
</dbReference>
<sequence length="99" mass="11262">MLVKVFPIELKPGRQAAMEELVREFAPIGPGQEPGTVSFRVYRDKNRPDYLLFVEHFADQAAYDAHTTSEVYNKLIAGQFANEIVEFVELDHELVASHL</sequence>
<name>A0ABV7Y5G7_9ACTN</name>
<keyword evidence="2" id="KW-0560">Oxidoreductase</keyword>
<keyword evidence="2" id="KW-0503">Monooxygenase</keyword>
<dbReference type="EC" id="1.-.-.-" evidence="2"/>
<protein>
    <submittedName>
        <fullName evidence="2">Quinol monooxygenase</fullName>
        <ecNumber evidence="2">1.-.-.-</ecNumber>
    </submittedName>
</protein>
<dbReference type="GO" id="GO:0004497">
    <property type="term" value="F:monooxygenase activity"/>
    <property type="evidence" value="ECO:0007669"/>
    <property type="project" value="UniProtKB-KW"/>
</dbReference>
<dbReference type="Gene3D" id="3.30.70.100">
    <property type="match status" value="1"/>
</dbReference>
<dbReference type="RefSeq" id="WP_205120117.1">
    <property type="nucleotide sequence ID" value="NZ_JAFBCM010000001.1"/>
</dbReference>
<evidence type="ECO:0000259" key="1">
    <source>
        <dbReference type="PROSITE" id="PS51725"/>
    </source>
</evidence>
<evidence type="ECO:0000313" key="2">
    <source>
        <dbReference type="EMBL" id="MFC3760057.1"/>
    </source>
</evidence>
<organism evidence="2 3">
    <name type="scientific">Tenggerimyces flavus</name>
    <dbReference type="NCBI Taxonomy" id="1708749"/>
    <lineage>
        <taxon>Bacteria</taxon>
        <taxon>Bacillati</taxon>
        <taxon>Actinomycetota</taxon>
        <taxon>Actinomycetes</taxon>
        <taxon>Propionibacteriales</taxon>
        <taxon>Nocardioidaceae</taxon>
        <taxon>Tenggerimyces</taxon>
    </lineage>
</organism>
<reference evidence="3" key="1">
    <citation type="journal article" date="2019" name="Int. J. Syst. Evol. Microbiol.">
        <title>The Global Catalogue of Microorganisms (GCM) 10K type strain sequencing project: providing services to taxonomists for standard genome sequencing and annotation.</title>
        <authorList>
            <consortium name="The Broad Institute Genomics Platform"/>
            <consortium name="The Broad Institute Genome Sequencing Center for Infectious Disease"/>
            <person name="Wu L."/>
            <person name="Ma J."/>
        </authorList>
    </citation>
    <scope>NUCLEOTIDE SEQUENCE [LARGE SCALE GENOMIC DNA]</scope>
    <source>
        <strain evidence="3">CGMCC 4.7241</strain>
    </source>
</reference>
<feature type="domain" description="ABM" evidence="1">
    <location>
        <begin position="2"/>
        <end position="94"/>
    </location>
</feature>
<comment type="caution">
    <text evidence="2">The sequence shown here is derived from an EMBL/GenBank/DDBJ whole genome shotgun (WGS) entry which is preliminary data.</text>
</comment>